<comment type="caution">
    <text evidence="1">The sequence shown here is derived from an EMBL/GenBank/DDBJ whole genome shotgun (WGS) entry which is preliminary data.</text>
</comment>
<evidence type="ECO:0000313" key="1">
    <source>
        <dbReference type="EMBL" id="TXI56886.1"/>
    </source>
</evidence>
<evidence type="ECO:0000313" key="2">
    <source>
        <dbReference type="Proteomes" id="UP000321797"/>
    </source>
</evidence>
<accession>A0A5C7Y5K0</accession>
<sequence>MTIPASQISSIPAKPITYAYTPPSVKMPQGEQRKLRLTGRRVIYGQAFSLTTEIAAIVTPLAARIAAEPEPGPVLCRDDVQALADAVHAVVSAVVGRIAESEAQRKTAGVAPENRARASKLIRDMAQRPPAPTITDEALTDGSWSAALVELASPFSDGLSKLLGRSNPPGAVTGGQRSRSELLVAELREVDVAAVALAKRLAWAAVCREEYQKVQELRAERDPEVQARKELAQMGIDA</sequence>
<dbReference type="Proteomes" id="UP000321797">
    <property type="component" value="Unassembled WGS sequence"/>
</dbReference>
<organism evidence="1 2">
    <name type="scientific">Mycolicibacter arupensis</name>
    <dbReference type="NCBI Taxonomy" id="342002"/>
    <lineage>
        <taxon>Bacteria</taxon>
        <taxon>Bacillati</taxon>
        <taxon>Actinomycetota</taxon>
        <taxon>Actinomycetes</taxon>
        <taxon>Mycobacteriales</taxon>
        <taxon>Mycobacteriaceae</taxon>
        <taxon>Mycolicibacter</taxon>
    </lineage>
</organism>
<gene>
    <name evidence="1" type="ORF">E6Q54_09300</name>
</gene>
<dbReference type="AlphaFoldDB" id="A0A5C7Y5K0"/>
<name>A0A5C7Y5K0_9MYCO</name>
<proteinExistence type="predicted"/>
<dbReference type="RefSeq" id="WP_276760165.1">
    <property type="nucleotide sequence ID" value="NZ_SSGD01000045.1"/>
</dbReference>
<protein>
    <submittedName>
        <fullName evidence="1">Uncharacterized protein</fullName>
    </submittedName>
</protein>
<reference evidence="1 2" key="1">
    <citation type="submission" date="2018-09" db="EMBL/GenBank/DDBJ databases">
        <title>Metagenome Assembled Genomes from an Advanced Water Purification Facility.</title>
        <authorList>
            <person name="Stamps B.W."/>
            <person name="Spear J.R."/>
        </authorList>
    </citation>
    <scope>NUCLEOTIDE SEQUENCE [LARGE SCALE GENOMIC DNA]</scope>
    <source>
        <strain evidence="1">Bin_29_2</strain>
    </source>
</reference>
<dbReference type="EMBL" id="SSGD01000045">
    <property type="protein sequence ID" value="TXI56886.1"/>
    <property type="molecule type" value="Genomic_DNA"/>
</dbReference>